<dbReference type="GO" id="GO:0016020">
    <property type="term" value="C:membrane"/>
    <property type="evidence" value="ECO:0007669"/>
    <property type="project" value="InterPro"/>
</dbReference>
<feature type="transmembrane region" description="Helical" evidence="5">
    <location>
        <begin position="388"/>
        <end position="409"/>
    </location>
</feature>
<dbReference type="Gene3D" id="2.30.42.10">
    <property type="match status" value="1"/>
</dbReference>
<accession>A0A133U9V2</accession>
<feature type="transmembrane region" description="Helical" evidence="5">
    <location>
        <begin position="66"/>
        <end position="95"/>
    </location>
</feature>
<dbReference type="PANTHER" id="PTHR13325:SF3">
    <property type="entry name" value="MEMBRANE-BOUND TRANSCRIPTION FACTOR SITE-2 PROTEASE"/>
    <property type="match status" value="1"/>
</dbReference>
<protein>
    <recommendedName>
        <fullName evidence="6">PDZ domain-containing protein</fullName>
    </recommendedName>
</protein>
<dbReference type="GO" id="GO:0004222">
    <property type="term" value="F:metalloendopeptidase activity"/>
    <property type="evidence" value="ECO:0007669"/>
    <property type="project" value="InterPro"/>
</dbReference>
<evidence type="ECO:0000313" key="7">
    <source>
        <dbReference type="EMBL" id="KXA90916.1"/>
    </source>
</evidence>
<comment type="subcellular location">
    <subcellularLocation>
        <location evidence="1">Endomembrane system</location>
        <topology evidence="1">Multi-pass membrane protein</topology>
    </subcellularLocation>
</comment>
<dbReference type="InterPro" id="IPR001193">
    <property type="entry name" value="MBTPS2"/>
</dbReference>
<dbReference type="SUPFAM" id="SSF50156">
    <property type="entry name" value="PDZ domain-like"/>
    <property type="match status" value="1"/>
</dbReference>
<dbReference type="CDD" id="cd05709">
    <property type="entry name" value="S2P-M50"/>
    <property type="match status" value="1"/>
</dbReference>
<evidence type="ECO:0000313" key="8">
    <source>
        <dbReference type="Proteomes" id="UP000070163"/>
    </source>
</evidence>
<dbReference type="PRINTS" id="PR01000">
    <property type="entry name" value="SREBPS2PTASE"/>
</dbReference>
<reference evidence="7 8" key="1">
    <citation type="journal article" date="2016" name="Sci. Rep.">
        <title>Metabolic traits of an uncultured archaeal lineage -MSBL1- from brine pools of the Red Sea.</title>
        <authorList>
            <person name="Mwirichia R."/>
            <person name="Alam I."/>
            <person name="Rashid M."/>
            <person name="Vinu M."/>
            <person name="Ba-Alawi W."/>
            <person name="Anthony Kamau A."/>
            <person name="Kamanda Ngugi D."/>
            <person name="Goker M."/>
            <person name="Klenk H.P."/>
            <person name="Bajic V."/>
            <person name="Stingl U."/>
        </authorList>
    </citation>
    <scope>NUCLEOTIDE SEQUENCE [LARGE SCALE GENOMIC DNA]</scope>
    <source>
        <strain evidence="7">SCGC-AAA259A05</strain>
    </source>
</reference>
<feature type="transmembrane region" description="Helical" evidence="5">
    <location>
        <begin position="115"/>
        <end position="137"/>
    </location>
</feature>
<keyword evidence="8" id="KW-1185">Reference proteome</keyword>
<evidence type="ECO:0000256" key="4">
    <source>
        <dbReference type="ARBA" id="ARBA00023136"/>
    </source>
</evidence>
<dbReference type="Pfam" id="PF02163">
    <property type="entry name" value="Peptidase_M50"/>
    <property type="match status" value="1"/>
</dbReference>
<dbReference type="InterPro" id="IPR008915">
    <property type="entry name" value="Peptidase_M50"/>
</dbReference>
<dbReference type="GO" id="GO:0031293">
    <property type="term" value="P:membrane protein intracellular domain proteolysis"/>
    <property type="evidence" value="ECO:0007669"/>
    <property type="project" value="TreeGrafter"/>
</dbReference>
<evidence type="ECO:0000256" key="1">
    <source>
        <dbReference type="ARBA" id="ARBA00004127"/>
    </source>
</evidence>
<keyword evidence="4 5" id="KW-0472">Membrane</keyword>
<name>A0A133U9V2_9EURY</name>
<evidence type="ECO:0000256" key="5">
    <source>
        <dbReference type="SAM" id="Phobius"/>
    </source>
</evidence>
<gene>
    <name evidence="7" type="ORF">AKJ57_03145</name>
</gene>
<dbReference type="Proteomes" id="UP000070163">
    <property type="component" value="Unassembled WGS sequence"/>
</dbReference>
<dbReference type="InterPro" id="IPR001478">
    <property type="entry name" value="PDZ"/>
</dbReference>
<feature type="transmembrane region" description="Helical" evidence="5">
    <location>
        <begin position="6"/>
        <end position="24"/>
    </location>
</feature>
<dbReference type="InterPro" id="IPR036034">
    <property type="entry name" value="PDZ_sf"/>
</dbReference>
<dbReference type="EMBL" id="LHXJ01000031">
    <property type="protein sequence ID" value="KXA90916.1"/>
    <property type="molecule type" value="Genomic_DNA"/>
</dbReference>
<keyword evidence="3 5" id="KW-1133">Transmembrane helix</keyword>
<dbReference type="PANTHER" id="PTHR13325">
    <property type="entry name" value="PROTEASE M50 MEMBRANE-BOUND TRANSCRIPTION FACTOR SITE 2 PROTEASE"/>
    <property type="match status" value="1"/>
</dbReference>
<organism evidence="7 8">
    <name type="scientific">candidate division MSBL1 archaeon SCGC-AAA259A05</name>
    <dbReference type="NCBI Taxonomy" id="1698259"/>
    <lineage>
        <taxon>Archaea</taxon>
        <taxon>Methanobacteriati</taxon>
        <taxon>Methanobacteriota</taxon>
        <taxon>candidate division MSBL1</taxon>
    </lineage>
</organism>
<dbReference type="SMART" id="SM00228">
    <property type="entry name" value="PDZ"/>
    <property type="match status" value="1"/>
</dbReference>
<comment type="caution">
    <text evidence="7">The sequence shown here is derived from an EMBL/GenBank/DDBJ whole genome shotgun (WGS) entry which is preliminary data.</text>
</comment>
<evidence type="ECO:0000259" key="6">
    <source>
        <dbReference type="SMART" id="SM00228"/>
    </source>
</evidence>
<dbReference type="GO" id="GO:0012505">
    <property type="term" value="C:endomembrane system"/>
    <property type="evidence" value="ECO:0007669"/>
    <property type="project" value="UniProtKB-SubCell"/>
</dbReference>
<feature type="transmembrane region" description="Helical" evidence="5">
    <location>
        <begin position="189"/>
        <end position="210"/>
    </location>
</feature>
<proteinExistence type="predicted"/>
<dbReference type="AlphaFoldDB" id="A0A133U9V2"/>
<keyword evidence="2 5" id="KW-0812">Transmembrane</keyword>
<evidence type="ECO:0000256" key="2">
    <source>
        <dbReference type="ARBA" id="ARBA00022692"/>
    </source>
</evidence>
<feature type="domain" description="PDZ" evidence="6">
    <location>
        <begin position="203"/>
        <end position="273"/>
    </location>
</feature>
<dbReference type="GO" id="GO:0005737">
    <property type="term" value="C:cytoplasm"/>
    <property type="evidence" value="ECO:0007669"/>
    <property type="project" value="TreeGrafter"/>
</dbReference>
<feature type="transmembrane region" description="Helical" evidence="5">
    <location>
        <begin position="344"/>
        <end position="361"/>
    </location>
</feature>
<sequence>MDILWRVAIFLLIMAFVWILIIVIDRFYDLEAHGISLGPGTLTWRTQQGLSLLDKISEASESGWKIFGIFAAVGGIILMILMFVFFALGTILGFFAMWISGGSHAIPAGAETKVVAIPGVTIPLLVGIIGLATVLLVHEPAHGIILRHLNLKTKSTGLLLFLIIPGAFVEEDEKEFKKASVWERIQVASAGPMANVLFGVLCLGLVLVLVNPLQGVFISGIVENKAAEEAGVRPGVYITGIGNDQVVNYGDLEEFMNESHPGDSVTLTVTGERRMEENQYLITLDNHPSENEGYLGVFLIPSLPKSSFLQPQILFFTALEEILGYPTIDQHAYSTPVPWFLIKVLKWMFALNLLIALFNLLPLKPLDGGHIIEGIAERTTSKSRAEEIANTVGFMTLSLIMLSIALIFMG</sequence>
<evidence type="ECO:0000256" key="3">
    <source>
        <dbReference type="ARBA" id="ARBA00022989"/>
    </source>
</evidence>